<dbReference type="EMBL" id="BAAFJT010000012">
    <property type="protein sequence ID" value="GAB0195077.1"/>
    <property type="molecule type" value="Genomic_DNA"/>
</dbReference>
<dbReference type="Proteomes" id="UP001623348">
    <property type="component" value="Unassembled WGS sequence"/>
</dbReference>
<protein>
    <submittedName>
        <fullName evidence="1">Zinc finger and BTB domain-containing protein 5</fullName>
    </submittedName>
</protein>
<reference evidence="1 2" key="1">
    <citation type="submission" date="2024-06" db="EMBL/GenBank/DDBJ databases">
        <title>The draft genome of Grus japonensis, version 3.</title>
        <authorList>
            <person name="Nabeshima K."/>
            <person name="Suzuki S."/>
            <person name="Onuma M."/>
        </authorList>
    </citation>
    <scope>NUCLEOTIDE SEQUENCE [LARGE SCALE GENOMIC DNA]</scope>
    <source>
        <strain evidence="1 2">451A</strain>
    </source>
</reference>
<evidence type="ECO:0000313" key="1">
    <source>
        <dbReference type="EMBL" id="GAB0195077.1"/>
    </source>
</evidence>
<sequence>MEDPTPEQVETPEGGCDPVGNLHWSRLLAGAMASWREESHWSRFAGSTCDPMEDPRWSSLFLKDCILWKGPTLEQFVKNCSP</sequence>
<evidence type="ECO:0000313" key="2">
    <source>
        <dbReference type="Proteomes" id="UP001623348"/>
    </source>
</evidence>
<dbReference type="AlphaFoldDB" id="A0ABC9XCC1"/>
<comment type="caution">
    <text evidence="1">The sequence shown here is derived from an EMBL/GenBank/DDBJ whole genome shotgun (WGS) entry which is preliminary data.</text>
</comment>
<gene>
    <name evidence="1" type="ORF">GRJ2_001973000</name>
</gene>
<keyword evidence="2" id="KW-1185">Reference proteome</keyword>
<organism evidence="1 2">
    <name type="scientific">Grus japonensis</name>
    <name type="common">Japanese crane</name>
    <name type="synonym">Red-crowned crane</name>
    <dbReference type="NCBI Taxonomy" id="30415"/>
    <lineage>
        <taxon>Eukaryota</taxon>
        <taxon>Metazoa</taxon>
        <taxon>Chordata</taxon>
        <taxon>Craniata</taxon>
        <taxon>Vertebrata</taxon>
        <taxon>Euteleostomi</taxon>
        <taxon>Archelosauria</taxon>
        <taxon>Archosauria</taxon>
        <taxon>Dinosauria</taxon>
        <taxon>Saurischia</taxon>
        <taxon>Theropoda</taxon>
        <taxon>Coelurosauria</taxon>
        <taxon>Aves</taxon>
        <taxon>Neognathae</taxon>
        <taxon>Neoaves</taxon>
        <taxon>Gruiformes</taxon>
        <taxon>Gruidae</taxon>
        <taxon>Grus</taxon>
    </lineage>
</organism>
<name>A0ABC9XCC1_GRUJA</name>
<accession>A0ABC9XCC1</accession>
<proteinExistence type="predicted"/>